<evidence type="ECO:0000313" key="3">
    <source>
        <dbReference type="Proteomes" id="UP001519289"/>
    </source>
</evidence>
<dbReference type="PANTHER" id="PTHR11014">
    <property type="entry name" value="PEPTIDASE M20 FAMILY MEMBER"/>
    <property type="match status" value="1"/>
</dbReference>
<keyword evidence="3" id="KW-1185">Reference proteome</keyword>
<dbReference type="Pfam" id="PF01546">
    <property type="entry name" value="Peptidase_M20"/>
    <property type="match status" value="1"/>
</dbReference>
<dbReference type="InterPro" id="IPR036264">
    <property type="entry name" value="Bact_exopeptidase_dim_dom"/>
</dbReference>
<dbReference type="EMBL" id="JAGGLG010000003">
    <property type="protein sequence ID" value="MBP2017212.1"/>
    <property type="molecule type" value="Genomic_DNA"/>
</dbReference>
<dbReference type="InterPro" id="IPR017439">
    <property type="entry name" value="Amidohydrolase"/>
</dbReference>
<dbReference type="NCBIfam" id="TIGR01891">
    <property type="entry name" value="amidohydrolases"/>
    <property type="match status" value="1"/>
</dbReference>
<dbReference type="RefSeq" id="WP_209465360.1">
    <property type="nucleotide sequence ID" value="NZ_JAGGLG010000003.1"/>
</dbReference>
<gene>
    <name evidence="2" type="ORF">J2Z79_000586</name>
</gene>
<comment type="caution">
    <text evidence="2">The sequence shown here is derived from an EMBL/GenBank/DDBJ whole genome shotgun (WGS) entry which is preliminary data.</text>
</comment>
<organism evidence="2 3">
    <name type="scientific">Symbiobacterium terraclitae</name>
    <dbReference type="NCBI Taxonomy" id="557451"/>
    <lineage>
        <taxon>Bacteria</taxon>
        <taxon>Bacillati</taxon>
        <taxon>Bacillota</taxon>
        <taxon>Clostridia</taxon>
        <taxon>Eubacteriales</taxon>
        <taxon>Symbiobacteriaceae</taxon>
        <taxon>Symbiobacterium</taxon>
    </lineage>
</organism>
<protein>
    <submittedName>
        <fullName evidence="2">Amidohydrolase</fullName>
    </submittedName>
</protein>
<sequence>MLSRDQVWELARSVHPYGVQVRRDLHRNPELSFEEHDTHRYLAAALQELGCSFRSGLGGGTGLQVVIRGAQPGPTVALRADIDALPIQEETGLPFASQRPGVMHACGHDVHTAILLATARALQTIKDDLAGQVVLIFQPGEEKNPGGASLMIRDGVLDDPKVDAIFGLHVEPYMEAGRMAFAPGPVMAAPDEIRVTVAGRGGHGAAPHLTVDPVLTTCQIITALQQVVARNVDPFQPAVITIGMIQGGSAHNIIPDEVSFVGTVRTMDPQLRRMMPERIEAVVRGVCEAAGATYRFHYEHGYPMLVNHPEMTEIGRQAAVTVLGAENVQRMEPSMGGEDFAYYLERVPGTFTRLGARAKDNTSPHGLHTSRLMIDESCIAVGVAYYIQVVQDFLASTNQGA</sequence>
<dbReference type="PIRSF" id="PIRSF005962">
    <property type="entry name" value="Pept_M20D_amidohydro"/>
    <property type="match status" value="1"/>
</dbReference>
<evidence type="ECO:0000259" key="1">
    <source>
        <dbReference type="Pfam" id="PF07687"/>
    </source>
</evidence>
<dbReference type="SUPFAM" id="SSF55031">
    <property type="entry name" value="Bacterial exopeptidase dimerisation domain"/>
    <property type="match status" value="1"/>
</dbReference>
<dbReference type="SUPFAM" id="SSF53187">
    <property type="entry name" value="Zn-dependent exopeptidases"/>
    <property type="match status" value="1"/>
</dbReference>
<evidence type="ECO:0000313" key="2">
    <source>
        <dbReference type="EMBL" id="MBP2017212.1"/>
    </source>
</evidence>
<dbReference type="Gene3D" id="3.30.70.360">
    <property type="match status" value="1"/>
</dbReference>
<dbReference type="Pfam" id="PF07687">
    <property type="entry name" value="M20_dimer"/>
    <property type="match status" value="1"/>
</dbReference>
<dbReference type="Gene3D" id="3.40.630.10">
    <property type="entry name" value="Zn peptidases"/>
    <property type="match status" value="1"/>
</dbReference>
<dbReference type="InterPro" id="IPR002933">
    <property type="entry name" value="Peptidase_M20"/>
</dbReference>
<feature type="domain" description="Peptidase M20 dimerisation" evidence="1">
    <location>
        <begin position="193"/>
        <end position="284"/>
    </location>
</feature>
<reference evidence="2 3" key="1">
    <citation type="submission" date="2021-03" db="EMBL/GenBank/DDBJ databases">
        <title>Genomic Encyclopedia of Type Strains, Phase IV (KMG-IV): sequencing the most valuable type-strain genomes for metagenomic binning, comparative biology and taxonomic classification.</title>
        <authorList>
            <person name="Goeker M."/>
        </authorList>
    </citation>
    <scope>NUCLEOTIDE SEQUENCE [LARGE SCALE GENOMIC DNA]</scope>
    <source>
        <strain evidence="2 3">DSM 27138</strain>
    </source>
</reference>
<accession>A0ABS4JNW1</accession>
<dbReference type="PANTHER" id="PTHR11014:SF63">
    <property type="entry name" value="METALLOPEPTIDASE, PUTATIVE (AFU_ORTHOLOGUE AFUA_6G09600)-RELATED"/>
    <property type="match status" value="1"/>
</dbReference>
<proteinExistence type="predicted"/>
<name>A0ABS4JNW1_9FIRM</name>
<dbReference type="InterPro" id="IPR011650">
    <property type="entry name" value="Peptidase_M20_dimer"/>
</dbReference>
<dbReference type="Proteomes" id="UP001519289">
    <property type="component" value="Unassembled WGS sequence"/>
</dbReference>